<organism evidence="1">
    <name type="scientific">Escherichia coli</name>
    <dbReference type="NCBI Taxonomy" id="562"/>
    <lineage>
        <taxon>Bacteria</taxon>
        <taxon>Pseudomonadati</taxon>
        <taxon>Pseudomonadota</taxon>
        <taxon>Gammaproteobacteria</taxon>
        <taxon>Enterobacterales</taxon>
        <taxon>Enterobacteriaceae</taxon>
        <taxon>Escherichia</taxon>
    </lineage>
</organism>
<reference evidence="1" key="1">
    <citation type="submission" date="2018-10" db="EMBL/GenBank/DDBJ databases">
        <authorList>
            <consortium name="NARMS: The National Antimicrobial Resistance Monitoring System"/>
        </authorList>
    </citation>
    <scope>NUCLEOTIDE SEQUENCE [LARGE SCALE GENOMIC DNA]</scope>
    <source>
        <strain evidence="1">CVM N17EC0388</strain>
    </source>
</reference>
<accession>A0A3L0VXP8</accession>
<dbReference type="AlphaFoldDB" id="A0A3L0VXP8"/>
<proteinExistence type="predicted"/>
<evidence type="ECO:0000313" key="1">
    <source>
        <dbReference type="EMBL" id="MHO04632.1"/>
    </source>
</evidence>
<dbReference type="EMBL" id="RNRV01000013">
    <property type="protein sequence ID" value="MHO04632.1"/>
    <property type="molecule type" value="Genomic_DNA"/>
</dbReference>
<protein>
    <submittedName>
        <fullName evidence="1">Uncharacterized protein</fullName>
    </submittedName>
</protein>
<name>A0A3L0VXP8_ECOLX</name>
<comment type="caution">
    <text evidence="1">The sequence shown here is derived from an EMBL/GenBank/DDBJ whole genome shotgun (WGS) entry which is preliminary data.</text>
</comment>
<gene>
    <name evidence="1" type="ORF">D9F05_09630</name>
</gene>
<sequence>MGNNSTQPSVEEAIALDCKAGRKFGAAVRIEANADSKELALALSRQQAEVVMQNANSRVFVTVKNVGEGE</sequence>